<dbReference type="SUPFAM" id="SSF53850">
    <property type="entry name" value="Periplasmic binding protein-like II"/>
    <property type="match status" value="1"/>
</dbReference>
<dbReference type="Pfam" id="PF00496">
    <property type="entry name" value="SBP_bac_5"/>
    <property type="match status" value="1"/>
</dbReference>
<gene>
    <name evidence="6" type="ORF">GCM10023116_16180</name>
</gene>
<dbReference type="Gene3D" id="3.90.76.10">
    <property type="entry name" value="Dipeptide-binding Protein, Domain 1"/>
    <property type="match status" value="1"/>
</dbReference>
<dbReference type="EMBL" id="BAABFL010000131">
    <property type="protein sequence ID" value="GAA4649344.1"/>
    <property type="molecule type" value="Genomic_DNA"/>
</dbReference>
<protein>
    <submittedName>
        <fullName evidence="6">ABC transporter substrate-binding protein</fullName>
    </submittedName>
</protein>
<evidence type="ECO:0000259" key="5">
    <source>
        <dbReference type="Pfam" id="PF00496"/>
    </source>
</evidence>
<dbReference type="PIRSF" id="PIRSF002741">
    <property type="entry name" value="MppA"/>
    <property type="match status" value="1"/>
</dbReference>
<proteinExistence type="inferred from homology"/>
<name>A0ABP8V032_9GAMM</name>
<dbReference type="Proteomes" id="UP001500604">
    <property type="component" value="Unassembled WGS sequence"/>
</dbReference>
<evidence type="ECO:0000313" key="7">
    <source>
        <dbReference type="Proteomes" id="UP001500604"/>
    </source>
</evidence>
<keyword evidence="3" id="KW-0813">Transport</keyword>
<comment type="subcellular location">
    <subcellularLocation>
        <location evidence="1">Cell envelope</location>
    </subcellularLocation>
</comment>
<dbReference type="Gene3D" id="3.10.105.10">
    <property type="entry name" value="Dipeptide-binding Protein, Domain 3"/>
    <property type="match status" value="1"/>
</dbReference>
<dbReference type="Gene3D" id="3.40.190.10">
    <property type="entry name" value="Periplasmic binding protein-like II"/>
    <property type="match status" value="1"/>
</dbReference>
<comment type="similarity">
    <text evidence="2">Belongs to the bacterial solute-binding protein 5 family.</text>
</comment>
<dbReference type="InterPro" id="IPR030678">
    <property type="entry name" value="Peptide/Ni-bd"/>
</dbReference>
<organism evidence="6 7">
    <name type="scientific">Kistimonas scapharcae</name>
    <dbReference type="NCBI Taxonomy" id="1036133"/>
    <lineage>
        <taxon>Bacteria</taxon>
        <taxon>Pseudomonadati</taxon>
        <taxon>Pseudomonadota</taxon>
        <taxon>Gammaproteobacteria</taxon>
        <taxon>Oceanospirillales</taxon>
        <taxon>Endozoicomonadaceae</taxon>
        <taxon>Kistimonas</taxon>
    </lineage>
</organism>
<dbReference type="InterPro" id="IPR039424">
    <property type="entry name" value="SBP_5"/>
</dbReference>
<reference evidence="7" key="1">
    <citation type="journal article" date="2019" name="Int. J. Syst. Evol. Microbiol.">
        <title>The Global Catalogue of Microorganisms (GCM) 10K type strain sequencing project: providing services to taxonomists for standard genome sequencing and annotation.</title>
        <authorList>
            <consortium name="The Broad Institute Genomics Platform"/>
            <consortium name="The Broad Institute Genome Sequencing Center for Infectious Disease"/>
            <person name="Wu L."/>
            <person name="Ma J."/>
        </authorList>
    </citation>
    <scope>NUCLEOTIDE SEQUENCE [LARGE SCALE GENOMIC DNA]</scope>
    <source>
        <strain evidence="7">JCM 17805</strain>
    </source>
</reference>
<evidence type="ECO:0000256" key="3">
    <source>
        <dbReference type="ARBA" id="ARBA00022448"/>
    </source>
</evidence>
<sequence length="536" mass="60437">MSHGHSLRKSLCLLLLCITVSLTSTGSVLAKLSGSHLVRGNAAEPESLDPQQIHSLPAINIANDLFDGLVTRDRGWDIVPAQASRWDVSHNGRVWTFHLRQSDWSNGTPVTAEDFVYAWQRAVDPKTASPYAWYLEMLGITHAGAIIRGELPPSHLGVTATSSDTLEVTLDRPLAWFLETLTHPVMFPVPRKTVQLHGENWIDKSNIVSNGSFTLSDWVVNEHIVLTANKRHPAYKNLKISQVSYLPLTSPSSEYHRYQAGELDITSGLPANFYAHIKKKQAAEIQLSRLLGTEYYAFNTRKAPFMEANLRKALAYAIDRQILTDKVLGEGQIPAYTFTPPYTSSMPDYTPNYQLMSSEERLAAARELYRQAGYSSTNPLKVSILYNTSESRKKIAIAIAQMWKQGLGVDVELVNQEWKAAIESIKTGQFDLARASWIADFDEASSMLSIFASDHSSNKARFHYPEYDRLMTTALTTLDIHKREKLYEKLEGILNQEMPVIPLYHYVTARLVSPRVGNYYSSPQDQVYTRHLYLKQ</sequence>
<accession>A0ABP8V032</accession>
<feature type="domain" description="Solute-binding protein family 5" evidence="5">
    <location>
        <begin position="78"/>
        <end position="456"/>
    </location>
</feature>
<keyword evidence="4" id="KW-0732">Signal</keyword>
<dbReference type="PANTHER" id="PTHR30290">
    <property type="entry name" value="PERIPLASMIC BINDING COMPONENT OF ABC TRANSPORTER"/>
    <property type="match status" value="1"/>
</dbReference>
<dbReference type="PANTHER" id="PTHR30290:SF10">
    <property type="entry name" value="PERIPLASMIC OLIGOPEPTIDE-BINDING PROTEIN-RELATED"/>
    <property type="match status" value="1"/>
</dbReference>
<evidence type="ECO:0000256" key="2">
    <source>
        <dbReference type="ARBA" id="ARBA00005695"/>
    </source>
</evidence>
<evidence type="ECO:0000313" key="6">
    <source>
        <dbReference type="EMBL" id="GAA4649344.1"/>
    </source>
</evidence>
<evidence type="ECO:0000256" key="4">
    <source>
        <dbReference type="ARBA" id="ARBA00022729"/>
    </source>
</evidence>
<dbReference type="InterPro" id="IPR000914">
    <property type="entry name" value="SBP_5_dom"/>
</dbReference>
<evidence type="ECO:0000256" key="1">
    <source>
        <dbReference type="ARBA" id="ARBA00004196"/>
    </source>
</evidence>
<dbReference type="CDD" id="cd08504">
    <property type="entry name" value="PBP2_OppA"/>
    <property type="match status" value="1"/>
</dbReference>
<keyword evidence="7" id="KW-1185">Reference proteome</keyword>
<comment type="caution">
    <text evidence="6">The sequence shown here is derived from an EMBL/GenBank/DDBJ whole genome shotgun (WGS) entry which is preliminary data.</text>
</comment>